<dbReference type="Pfam" id="PF13912">
    <property type="entry name" value="zf-C2H2_6"/>
    <property type="match status" value="1"/>
</dbReference>
<evidence type="ECO:0000256" key="4">
    <source>
        <dbReference type="ARBA" id="ARBA00022771"/>
    </source>
</evidence>
<dbReference type="EMBL" id="KB200907">
    <property type="protein sequence ID" value="ESO99809.1"/>
    <property type="molecule type" value="Genomic_DNA"/>
</dbReference>
<dbReference type="Proteomes" id="UP000030746">
    <property type="component" value="Unassembled WGS sequence"/>
</dbReference>
<feature type="domain" description="C2H2-type" evidence="11">
    <location>
        <begin position="58"/>
        <end position="85"/>
    </location>
</feature>
<feature type="domain" description="C2H2-type" evidence="11">
    <location>
        <begin position="32"/>
        <end position="55"/>
    </location>
</feature>
<evidence type="ECO:0000256" key="9">
    <source>
        <dbReference type="ARBA" id="ARBA00023242"/>
    </source>
</evidence>
<keyword evidence="7" id="KW-0238">DNA-binding</keyword>
<dbReference type="InterPro" id="IPR036236">
    <property type="entry name" value="Znf_C2H2_sf"/>
</dbReference>
<evidence type="ECO:0000256" key="10">
    <source>
        <dbReference type="PROSITE-ProRule" id="PRU00042"/>
    </source>
</evidence>
<dbReference type="OrthoDB" id="40579at2759"/>
<evidence type="ECO:0000259" key="11">
    <source>
        <dbReference type="PROSITE" id="PS50157"/>
    </source>
</evidence>
<dbReference type="Gene3D" id="3.30.160.60">
    <property type="entry name" value="Classic Zinc Finger"/>
    <property type="match status" value="6"/>
</dbReference>
<name>V4CD17_LOTGI</name>
<feature type="domain" description="C2H2-type" evidence="11">
    <location>
        <begin position="171"/>
        <end position="190"/>
    </location>
</feature>
<evidence type="ECO:0000313" key="12">
    <source>
        <dbReference type="EMBL" id="ESO99809.1"/>
    </source>
</evidence>
<accession>V4CD17</accession>
<dbReference type="SUPFAM" id="SSF57667">
    <property type="entry name" value="beta-beta-alpha zinc fingers"/>
    <property type="match status" value="4"/>
</dbReference>
<keyword evidence="4 10" id="KW-0863">Zinc-finger</keyword>
<dbReference type="InterPro" id="IPR013087">
    <property type="entry name" value="Znf_C2H2_type"/>
</dbReference>
<evidence type="ECO:0000256" key="1">
    <source>
        <dbReference type="ARBA" id="ARBA00004123"/>
    </source>
</evidence>
<feature type="non-terminal residue" evidence="12">
    <location>
        <position position="205"/>
    </location>
</feature>
<protein>
    <recommendedName>
        <fullName evidence="11">C2H2-type domain-containing protein</fullName>
    </recommendedName>
</protein>
<evidence type="ECO:0000313" key="13">
    <source>
        <dbReference type="Proteomes" id="UP000030746"/>
    </source>
</evidence>
<dbReference type="GO" id="GO:0005634">
    <property type="term" value="C:nucleus"/>
    <property type="evidence" value="ECO:0007669"/>
    <property type="project" value="UniProtKB-SubCell"/>
</dbReference>
<evidence type="ECO:0000256" key="5">
    <source>
        <dbReference type="ARBA" id="ARBA00022833"/>
    </source>
</evidence>
<dbReference type="FunFam" id="3.30.160.60:FF:000322">
    <property type="entry name" value="GDNF-inducible zinc finger protein 1"/>
    <property type="match status" value="1"/>
</dbReference>
<feature type="domain" description="C2H2-type" evidence="11">
    <location>
        <begin position="114"/>
        <end position="141"/>
    </location>
</feature>
<organism evidence="12 13">
    <name type="scientific">Lottia gigantea</name>
    <name type="common">Giant owl limpet</name>
    <dbReference type="NCBI Taxonomy" id="225164"/>
    <lineage>
        <taxon>Eukaryota</taxon>
        <taxon>Metazoa</taxon>
        <taxon>Spiralia</taxon>
        <taxon>Lophotrochozoa</taxon>
        <taxon>Mollusca</taxon>
        <taxon>Gastropoda</taxon>
        <taxon>Patellogastropoda</taxon>
        <taxon>Lottioidea</taxon>
        <taxon>Lottiidae</taxon>
        <taxon>Lottia</taxon>
    </lineage>
</organism>
<keyword evidence="9" id="KW-0539">Nucleus</keyword>
<comment type="subcellular location">
    <subcellularLocation>
        <location evidence="1">Nucleus</location>
    </subcellularLocation>
</comment>
<keyword evidence="2" id="KW-0479">Metal-binding</keyword>
<dbReference type="FunFam" id="3.30.160.60:FF:000110">
    <property type="entry name" value="Zinc finger protein-like"/>
    <property type="match status" value="1"/>
</dbReference>
<keyword evidence="3" id="KW-0677">Repeat</keyword>
<proteinExistence type="predicted"/>
<dbReference type="RefSeq" id="XP_009049497.1">
    <property type="nucleotide sequence ID" value="XM_009051249.1"/>
</dbReference>
<feature type="domain" description="C2H2-type" evidence="11">
    <location>
        <begin position="86"/>
        <end position="113"/>
    </location>
</feature>
<sequence length="205" mass="23723">EESYSCDYCTESCTSKTDHEIHLKIFQTVSKFSCEFCLKVFLSEEKLKKHKASHTKVLKCDVCSKVFKTAQNLYRHLRVHTGEKPYLCSHCGQGFIQLTQLQIHLRGHSGERPYHCGHCLKTFASKFIYKQHLYTHAIGQKQYICDVCGQSFNRQSNCRRHIQLHNDSKPYKCNDCGKAYSTKHALKMHKHHSPSATSCQNYGET</sequence>
<evidence type="ECO:0000256" key="8">
    <source>
        <dbReference type="ARBA" id="ARBA00023163"/>
    </source>
</evidence>
<reference evidence="12 13" key="1">
    <citation type="journal article" date="2013" name="Nature">
        <title>Insights into bilaterian evolution from three spiralian genomes.</title>
        <authorList>
            <person name="Simakov O."/>
            <person name="Marletaz F."/>
            <person name="Cho S.J."/>
            <person name="Edsinger-Gonzales E."/>
            <person name="Havlak P."/>
            <person name="Hellsten U."/>
            <person name="Kuo D.H."/>
            <person name="Larsson T."/>
            <person name="Lv J."/>
            <person name="Arendt D."/>
            <person name="Savage R."/>
            <person name="Osoegawa K."/>
            <person name="de Jong P."/>
            <person name="Grimwood J."/>
            <person name="Chapman J.A."/>
            <person name="Shapiro H."/>
            <person name="Aerts A."/>
            <person name="Otillar R.P."/>
            <person name="Terry A.Y."/>
            <person name="Boore J.L."/>
            <person name="Grigoriev I.V."/>
            <person name="Lindberg D.R."/>
            <person name="Seaver E.C."/>
            <person name="Weisblat D.A."/>
            <person name="Putnam N.H."/>
            <person name="Rokhsar D.S."/>
        </authorList>
    </citation>
    <scope>NUCLEOTIDE SEQUENCE [LARGE SCALE GENOMIC DNA]</scope>
</reference>
<dbReference type="PANTHER" id="PTHR24409:SF295">
    <property type="entry name" value="AZ2-RELATED"/>
    <property type="match status" value="1"/>
</dbReference>
<dbReference type="HOGENOM" id="CLU_002678_2_1_1"/>
<keyword evidence="5" id="KW-0862">Zinc</keyword>
<dbReference type="Pfam" id="PF00096">
    <property type="entry name" value="zf-C2H2"/>
    <property type="match status" value="4"/>
</dbReference>
<dbReference type="GO" id="GO:0008270">
    <property type="term" value="F:zinc ion binding"/>
    <property type="evidence" value="ECO:0007669"/>
    <property type="project" value="UniProtKB-KW"/>
</dbReference>
<dbReference type="GeneID" id="20252575"/>
<feature type="domain" description="C2H2-type" evidence="11">
    <location>
        <begin position="143"/>
        <end position="170"/>
    </location>
</feature>
<evidence type="ECO:0000256" key="2">
    <source>
        <dbReference type="ARBA" id="ARBA00022723"/>
    </source>
</evidence>
<feature type="non-terminal residue" evidence="12">
    <location>
        <position position="1"/>
    </location>
</feature>
<dbReference type="FunFam" id="3.30.160.60:FF:000624">
    <property type="entry name" value="zinc finger protein 697"/>
    <property type="match status" value="1"/>
</dbReference>
<evidence type="ECO:0000256" key="6">
    <source>
        <dbReference type="ARBA" id="ARBA00023015"/>
    </source>
</evidence>
<dbReference type="CTD" id="20252575"/>
<dbReference type="AlphaFoldDB" id="V4CD17"/>
<keyword evidence="8" id="KW-0804">Transcription</keyword>
<dbReference type="FunFam" id="3.30.160.60:FF:000744">
    <property type="entry name" value="zinc finger E-box-binding homeobox 1"/>
    <property type="match status" value="1"/>
</dbReference>
<evidence type="ECO:0000256" key="7">
    <source>
        <dbReference type="ARBA" id="ARBA00023125"/>
    </source>
</evidence>
<dbReference type="SMART" id="SM00355">
    <property type="entry name" value="ZnF_C2H2"/>
    <property type="match status" value="7"/>
</dbReference>
<dbReference type="PROSITE" id="PS50157">
    <property type="entry name" value="ZINC_FINGER_C2H2_2"/>
    <property type="match status" value="6"/>
</dbReference>
<keyword evidence="6" id="KW-0805">Transcription regulation</keyword>
<dbReference type="KEGG" id="lgi:LOTGIDRAFT_83403"/>
<gene>
    <name evidence="12" type="ORF">LOTGIDRAFT_83403</name>
</gene>
<dbReference type="PANTHER" id="PTHR24409">
    <property type="entry name" value="ZINC FINGER PROTEIN 142"/>
    <property type="match status" value="1"/>
</dbReference>
<dbReference type="GO" id="GO:0000977">
    <property type="term" value="F:RNA polymerase II transcription regulatory region sequence-specific DNA binding"/>
    <property type="evidence" value="ECO:0007669"/>
    <property type="project" value="TreeGrafter"/>
</dbReference>
<keyword evidence="13" id="KW-1185">Reference proteome</keyword>
<dbReference type="PROSITE" id="PS00028">
    <property type="entry name" value="ZINC_FINGER_C2H2_1"/>
    <property type="match status" value="5"/>
</dbReference>
<dbReference type="Pfam" id="PF12874">
    <property type="entry name" value="zf-met"/>
    <property type="match status" value="1"/>
</dbReference>
<evidence type="ECO:0000256" key="3">
    <source>
        <dbReference type="ARBA" id="ARBA00022737"/>
    </source>
</evidence>
<dbReference type="GO" id="GO:0000981">
    <property type="term" value="F:DNA-binding transcription factor activity, RNA polymerase II-specific"/>
    <property type="evidence" value="ECO:0007669"/>
    <property type="project" value="TreeGrafter"/>
</dbReference>